<dbReference type="Proteomes" id="UP001597510">
    <property type="component" value="Unassembled WGS sequence"/>
</dbReference>
<sequence length="120" mass="13964">MNIIATDTDVIEILSNNESLISGKLVGISIYTKEHRLQIDLNIELMYSKKMKNIKLQFIGVSEYSFSYSSDNYFYNIETYKFFKEENIFYISLDPSHTHNDESNIADNDYIKAENIILLG</sequence>
<accession>A0ABW5J7G8</accession>
<keyword evidence="2" id="KW-1185">Reference proteome</keyword>
<dbReference type="EMBL" id="JBHULC010000011">
    <property type="protein sequence ID" value="MFD2521954.1"/>
    <property type="molecule type" value="Genomic_DNA"/>
</dbReference>
<reference evidence="2" key="1">
    <citation type="journal article" date="2019" name="Int. J. Syst. Evol. Microbiol.">
        <title>The Global Catalogue of Microorganisms (GCM) 10K type strain sequencing project: providing services to taxonomists for standard genome sequencing and annotation.</title>
        <authorList>
            <consortium name="The Broad Institute Genomics Platform"/>
            <consortium name="The Broad Institute Genome Sequencing Center for Infectious Disease"/>
            <person name="Wu L."/>
            <person name="Ma J."/>
        </authorList>
    </citation>
    <scope>NUCLEOTIDE SEQUENCE [LARGE SCALE GENOMIC DNA]</scope>
    <source>
        <strain evidence="2">KCTC 52344</strain>
    </source>
</reference>
<evidence type="ECO:0000313" key="2">
    <source>
        <dbReference type="Proteomes" id="UP001597510"/>
    </source>
</evidence>
<evidence type="ECO:0000313" key="1">
    <source>
        <dbReference type="EMBL" id="MFD2521954.1"/>
    </source>
</evidence>
<dbReference type="RefSeq" id="WP_340236229.1">
    <property type="nucleotide sequence ID" value="NZ_JBBEWC010000005.1"/>
</dbReference>
<organism evidence="1 2">
    <name type="scientific">Emticicia soli</name>
    <dbReference type="NCBI Taxonomy" id="2027878"/>
    <lineage>
        <taxon>Bacteria</taxon>
        <taxon>Pseudomonadati</taxon>
        <taxon>Bacteroidota</taxon>
        <taxon>Cytophagia</taxon>
        <taxon>Cytophagales</taxon>
        <taxon>Leadbetterellaceae</taxon>
        <taxon>Emticicia</taxon>
    </lineage>
</organism>
<proteinExistence type="predicted"/>
<protein>
    <submittedName>
        <fullName evidence="1">Uncharacterized protein</fullName>
    </submittedName>
</protein>
<gene>
    <name evidence="1" type="ORF">ACFSR2_13730</name>
</gene>
<comment type="caution">
    <text evidence="1">The sequence shown here is derived from an EMBL/GenBank/DDBJ whole genome shotgun (WGS) entry which is preliminary data.</text>
</comment>
<name>A0ABW5J7G8_9BACT</name>